<sequence>MGDKNPDFFIVIHDKNPLEAAMIRQPLFLQQYNLIVQKIKMFYNRKSFKMKGI</sequence>
<reference evidence="1 2" key="1">
    <citation type="submission" date="2009-02" db="EMBL/GenBank/DDBJ databases">
        <authorList>
            <person name="Fulton L."/>
            <person name="Clifton S."/>
            <person name="Fulton B."/>
            <person name="Xu J."/>
            <person name="Minx P."/>
            <person name="Pepin K.H."/>
            <person name="Johnson M."/>
            <person name="Bhonagiri V."/>
            <person name="Nash W.E."/>
            <person name="Mardis E.R."/>
            <person name="Wilson R.K."/>
        </authorList>
    </citation>
    <scope>NUCLEOTIDE SEQUENCE [LARGE SCALE GENOMIC DNA]</scope>
    <source>
        <strain evidence="1 2">DSM 16841</strain>
    </source>
</reference>
<organism evidence="1 2">
    <name type="scientific">Roseburia inulinivorans DSM 16841</name>
    <dbReference type="NCBI Taxonomy" id="622312"/>
    <lineage>
        <taxon>Bacteria</taxon>
        <taxon>Bacillati</taxon>
        <taxon>Bacillota</taxon>
        <taxon>Clostridia</taxon>
        <taxon>Lachnospirales</taxon>
        <taxon>Lachnospiraceae</taxon>
        <taxon>Roseburia</taxon>
    </lineage>
</organism>
<evidence type="ECO:0000313" key="2">
    <source>
        <dbReference type="Proteomes" id="UP000003561"/>
    </source>
</evidence>
<proteinExistence type="predicted"/>
<accession>C0FZ99</accession>
<name>C0FZ99_9FIRM</name>
<gene>
    <name evidence="1" type="ORF">ROSEINA2194_04096</name>
</gene>
<comment type="caution">
    <text evidence="1">The sequence shown here is derived from an EMBL/GenBank/DDBJ whole genome shotgun (WGS) entry which is preliminary data.</text>
</comment>
<dbReference type="Proteomes" id="UP000003561">
    <property type="component" value="Unassembled WGS sequence"/>
</dbReference>
<reference evidence="1 2" key="2">
    <citation type="submission" date="2009-03" db="EMBL/GenBank/DDBJ databases">
        <title>Draft genome sequence of Roseburia inulinivorans (DSM 16841).</title>
        <authorList>
            <person name="Sudarsanam P."/>
            <person name="Ley R."/>
            <person name="Guruge J."/>
            <person name="Turnbaugh P.J."/>
            <person name="Mahowald M."/>
            <person name="Liep D."/>
            <person name="Gordon J."/>
        </authorList>
    </citation>
    <scope>NUCLEOTIDE SEQUENCE [LARGE SCALE GENOMIC DNA]</scope>
    <source>
        <strain evidence="1 2">DSM 16841</strain>
    </source>
</reference>
<dbReference type="EMBL" id="ACFY01000165">
    <property type="protein sequence ID" value="EEG92005.1"/>
    <property type="molecule type" value="Genomic_DNA"/>
</dbReference>
<dbReference type="AlphaFoldDB" id="C0FZ99"/>
<evidence type="ECO:0000313" key="1">
    <source>
        <dbReference type="EMBL" id="EEG92005.1"/>
    </source>
</evidence>
<protein>
    <submittedName>
        <fullName evidence="1">Uncharacterized protein</fullName>
    </submittedName>
</protein>